<dbReference type="InterPro" id="IPR013783">
    <property type="entry name" value="Ig-like_fold"/>
</dbReference>
<keyword evidence="4" id="KW-0136">Cellulose degradation</keyword>
<dbReference type="SUPFAM" id="SSF51445">
    <property type="entry name" value="(Trans)glycosidases"/>
    <property type="match status" value="1"/>
</dbReference>
<feature type="domain" description="SLH" evidence="10">
    <location>
        <begin position="1256"/>
        <end position="1319"/>
    </location>
</feature>
<dbReference type="InterPro" id="IPR013785">
    <property type="entry name" value="Aldolase_TIM"/>
</dbReference>
<keyword evidence="12" id="KW-1185">Reference proteome</keyword>
<dbReference type="Gene3D" id="3.20.20.70">
    <property type="entry name" value="Aldolase class I"/>
    <property type="match status" value="1"/>
</dbReference>
<evidence type="ECO:0000256" key="3">
    <source>
        <dbReference type="ARBA" id="ARBA00022801"/>
    </source>
</evidence>
<dbReference type="PROSITE" id="PS51272">
    <property type="entry name" value="SLH"/>
    <property type="match status" value="3"/>
</dbReference>
<dbReference type="InterPro" id="IPR005102">
    <property type="entry name" value="Carbo-bd_X2"/>
</dbReference>
<feature type="domain" description="SLH" evidence="10">
    <location>
        <begin position="1137"/>
        <end position="1197"/>
    </location>
</feature>
<dbReference type="Gene3D" id="2.60.40.10">
    <property type="entry name" value="Immunoglobulins"/>
    <property type="match status" value="2"/>
</dbReference>
<dbReference type="Gene3D" id="2.60.40.1180">
    <property type="entry name" value="Golgi alpha-mannosidase II"/>
    <property type="match status" value="1"/>
</dbReference>
<sequence length="1344" mass="144990">MIRFAKKIRTAIIVILAVSLTLGWTFPDIPSAEAASNQYPGKSAVGEKPYMGWSSYSMQVYSGNGQWITEENIKAQSDAMARYLQPYGYTYINVDAAWNGGMDGYGRPIPSTTLYPNGFTNLIDYVHAKGQKFGIYLIPGLSPQAYEQNLPVYGDDSCRMQDIAKQPLSHADYWDLTYKIDFSNPCAQLYIDSIADMIADWGVDFVKFDSVTPGSGVSDLSLDAREDVKAWSKALARHHIWLELSWALDINYADLWKTLANGWRIDWDIECYCGDGVALTTWPSVARLFPLAAKWWRHAGPGGWNDFDSLSVGNGAMDGLTRDERKTAMTFWAVSSVPIYLGNDLTRLDSYGLELLTNEEVIAVNQAGRPGQPVSIETQQQVWYANNDDGSLSVALFNLGNTEATVRVDWSDIGLSGPAAVRDLWSRQNLGTYDTGFTAEALAPHASRLLKITSQGGTVAANNDDPRLLYTGDWQRNGGQEMIATSQTFPIAISDSSAAKPSSELLLTGAEFDRAPSGQTDIVVPLRLNGNALAGIRNGASALVPGTDYTVTNDQVVIKKSYLSGQPLGIAYLTFVFDAGSPQTLGLAIRDSVDNTITLNDTDPRIVYTGSWSRSADRGLGDYMDDVHYAEDDGASFEIAFEGTGIDYITEKDSSQGDVAITLDGLQAVTSTYAPSRSVAEAVYSAQNLPSGPHTFKAEKLNGGYMLLDALRITLSPAELPEPAALDGALESERVTVNKAAPGDATVKLISNGNALAGIRNGSEELTPGSDYIVSGEEVILKQAYLAGLPNGTAYLTFVFDRGAARALAVDVIEKSLVRSLAVNNDDPTIVYTGSWGRSTGRGMGDYMDDVHYTDTIGDYFEYNFVGTGIEYVTEKDSSQGDIEVFLDGASVLYTNTSSPSRLAQQTVYSVSGLPNGAHTLKVVNRTDKKFLLLDKLNVLLEDLIAPNEGSFDKEASLQADVTTTLKVDGRNLAGISHGGQPLVRGTDYTVAGDQVTIGKAYLLTQPVGVVNLDFDFRGDHKNDIQFTPTNGDSFEYAFKGTGVRMAVQKGPDAGEIDVYIDGEFKETVDAYDAGRAANQTVFDIAGLASGTHTIKGVKKSGALMKLDALTFTTATLYSPPGSSSGGGGGGPGGGVPSPAPSPETDPEPETEVPEQPVYSEAYIKGFADGTFRPGSDITRAEIAALLSRVLQREETAQDIAFMDIREGYWANDAIARIVRMGLMKGYADGTFKGERPITRAEMAYILSMLTDAVAAEGAGFKDADSHWAQAAILKAQAAGWMKGFADGTFRPDRTLTRAEAVVILNRLIGRKPLEGRIESSWKDVPDTHWALPDIEAAARDAQP</sequence>
<dbReference type="Pfam" id="PF00395">
    <property type="entry name" value="SLH"/>
    <property type="match status" value="3"/>
</dbReference>
<evidence type="ECO:0000256" key="9">
    <source>
        <dbReference type="SAM" id="MobiDB-lite"/>
    </source>
</evidence>
<dbReference type="Pfam" id="PF16499">
    <property type="entry name" value="Melibiase_2"/>
    <property type="match status" value="2"/>
</dbReference>
<dbReference type="CDD" id="cd14792">
    <property type="entry name" value="GH27"/>
    <property type="match status" value="1"/>
</dbReference>
<keyword evidence="5" id="KW-0119">Carbohydrate metabolism</keyword>
<dbReference type="PANTHER" id="PTHR11452">
    <property type="entry name" value="ALPHA-GALACTOSIDASE/ALPHA-N-ACETYLGALACTOSAMINIDASE"/>
    <property type="match status" value="1"/>
</dbReference>
<dbReference type="Proteomes" id="UP001596378">
    <property type="component" value="Unassembled WGS sequence"/>
</dbReference>
<dbReference type="Pfam" id="PF17801">
    <property type="entry name" value="Melibiase_C"/>
    <property type="match status" value="1"/>
</dbReference>
<dbReference type="InterPro" id="IPR017853">
    <property type="entry name" value="GH"/>
</dbReference>
<keyword evidence="7" id="KW-0624">Polysaccharide degradation</keyword>
<organism evidence="11 12">
    <name type="scientific">Cohnella cellulosilytica</name>
    <dbReference type="NCBI Taxonomy" id="986710"/>
    <lineage>
        <taxon>Bacteria</taxon>
        <taxon>Bacillati</taxon>
        <taxon>Bacillota</taxon>
        <taxon>Bacilli</taxon>
        <taxon>Bacillales</taxon>
        <taxon>Paenibacillaceae</taxon>
        <taxon>Cohnella</taxon>
    </lineage>
</organism>
<dbReference type="RefSeq" id="WP_378049349.1">
    <property type="nucleotide sequence ID" value="NZ_JBHMDN010000020.1"/>
</dbReference>
<dbReference type="SUPFAM" id="SSF81296">
    <property type="entry name" value="E set domains"/>
    <property type="match status" value="3"/>
</dbReference>
<dbReference type="PRINTS" id="PR00740">
    <property type="entry name" value="GLHYDRLASE27"/>
</dbReference>
<feature type="domain" description="SLH" evidence="10">
    <location>
        <begin position="1198"/>
        <end position="1255"/>
    </location>
</feature>
<dbReference type="InterPro" id="IPR041233">
    <property type="entry name" value="Melibiase_C"/>
</dbReference>
<dbReference type="InterPro" id="IPR013780">
    <property type="entry name" value="Glyco_hydro_b"/>
</dbReference>
<name>A0ABW2F9E4_9BACL</name>
<accession>A0ABW2F9E4</accession>
<evidence type="ECO:0000256" key="8">
    <source>
        <dbReference type="RuleBase" id="RU361168"/>
    </source>
</evidence>
<comment type="caution">
    <text evidence="11">The sequence shown here is derived from an EMBL/GenBank/DDBJ whole genome shotgun (WGS) entry which is preliminary data.</text>
</comment>
<dbReference type="InterPro" id="IPR002241">
    <property type="entry name" value="Glyco_hydro_27"/>
</dbReference>
<dbReference type="InterPro" id="IPR001119">
    <property type="entry name" value="SLH_dom"/>
</dbReference>
<comment type="similarity">
    <text evidence="1 8">Belongs to the glycosyl hydrolase 27 family.</text>
</comment>
<evidence type="ECO:0000259" key="10">
    <source>
        <dbReference type="PROSITE" id="PS51272"/>
    </source>
</evidence>
<dbReference type="EC" id="3.2.1.22" evidence="8"/>
<dbReference type="Gene3D" id="2.60.120.260">
    <property type="entry name" value="Galactose-binding domain-like"/>
    <property type="match status" value="3"/>
</dbReference>
<evidence type="ECO:0000256" key="5">
    <source>
        <dbReference type="ARBA" id="ARBA00023277"/>
    </source>
</evidence>
<dbReference type="Pfam" id="PF03442">
    <property type="entry name" value="CBM_X2"/>
    <property type="match status" value="3"/>
</dbReference>
<evidence type="ECO:0000313" key="11">
    <source>
        <dbReference type="EMBL" id="MFC7149843.1"/>
    </source>
</evidence>
<keyword evidence="3 8" id="KW-0378">Hydrolase</keyword>
<keyword evidence="6 8" id="KW-0326">Glycosidase</keyword>
<keyword evidence="2" id="KW-0732">Signal</keyword>
<gene>
    <name evidence="11" type="ORF">ACFQMJ_15060</name>
</gene>
<dbReference type="PANTHER" id="PTHR11452:SF42">
    <property type="entry name" value="ALPHA-GALACTOSIDASE"/>
    <property type="match status" value="1"/>
</dbReference>
<evidence type="ECO:0000256" key="4">
    <source>
        <dbReference type="ARBA" id="ARBA00023001"/>
    </source>
</evidence>
<feature type="region of interest" description="Disordered" evidence="9">
    <location>
        <begin position="1120"/>
        <end position="1155"/>
    </location>
</feature>
<evidence type="ECO:0000256" key="2">
    <source>
        <dbReference type="ARBA" id="ARBA00022729"/>
    </source>
</evidence>
<proteinExistence type="inferred from homology"/>
<dbReference type="EMBL" id="JBHTAI010000008">
    <property type="protein sequence ID" value="MFC7149843.1"/>
    <property type="molecule type" value="Genomic_DNA"/>
</dbReference>
<keyword evidence="8" id="KW-1015">Disulfide bond</keyword>
<feature type="compositionally biased region" description="Gly residues" evidence="9">
    <location>
        <begin position="1124"/>
        <end position="1136"/>
    </location>
</feature>
<evidence type="ECO:0000313" key="12">
    <source>
        <dbReference type="Proteomes" id="UP001596378"/>
    </source>
</evidence>
<evidence type="ECO:0000256" key="7">
    <source>
        <dbReference type="ARBA" id="ARBA00023326"/>
    </source>
</evidence>
<evidence type="ECO:0000256" key="1">
    <source>
        <dbReference type="ARBA" id="ARBA00009743"/>
    </source>
</evidence>
<dbReference type="InterPro" id="IPR014756">
    <property type="entry name" value="Ig_E-set"/>
</dbReference>
<reference evidence="12" key="1">
    <citation type="journal article" date="2019" name="Int. J. Syst. Evol. Microbiol.">
        <title>The Global Catalogue of Microorganisms (GCM) 10K type strain sequencing project: providing services to taxonomists for standard genome sequencing and annotation.</title>
        <authorList>
            <consortium name="The Broad Institute Genomics Platform"/>
            <consortium name="The Broad Institute Genome Sequencing Center for Infectious Disease"/>
            <person name="Wu L."/>
            <person name="Ma J."/>
        </authorList>
    </citation>
    <scope>NUCLEOTIDE SEQUENCE [LARGE SCALE GENOMIC DNA]</scope>
    <source>
        <strain evidence="12">KCTC 12907</strain>
    </source>
</reference>
<dbReference type="SUPFAM" id="SSF51011">
    <property type="entry name" value="Glycosyl hydrolase domain"/>
    <property type="match status" value="1"/>
</dbReference>
<protein>
    <recommendedName>
        <fullName evidence="8">Alpha-galactosidase</fullName>
        <ecNumber evidence="8">3.2.1.22</ecNumber>
    </recommendedName>
    <alternativeName>
        <fullName evidence="8">Melibiase</fullName>
    </alternativeName>
</protein>
<evidence type="ECO:0000256" key="6">
    <source>
        <dbReference type="ARBA" id="ARBA00023295"/>
    </source>
</evidence>
<comment type="catalytic activity">
    <reaction evidence="8">
        <text>Hydrolysis of terminal, non-reducing alpha-D-galactose residues in alpha-D-galactosides, including galactose oligosaccharides, galactomannans and galactolipids.</text>
        <dbReference type="EC" id="3.2.1.22"/>
    </reaction>
</comment>